<reference evidence="6 7" key="1">
    <citation type="submission" date="2024-09" db="EMBL/GenBank/DDBJ databases">
        <authorList>
            <person name="Sun Q."/>
            <person name="Mori K."/>
        </authorList>
    </citation>
    <scope>NUCLEOTIDE SEQUENCE [LARGE SCALE GENOMIC DNA]</scope>
    <source>
        <strain evidence="6 7">JCM 3323</strain>
    </source>
</reference>
<feature type="domain" description="HTH lysR-type" evidence="5">
    <location>
        <begin position="4"/>
        <end position="61"/>
    </location>
</feature>
<dbReference type="Gene3D" id="3.40.190.10">
    <property type="entry name" value="Periplasmic binding protein-like II"/>
    <property type="match status" value="2"/>
</dbReference>
<evidence type="ECO:0000313" key="7">
    <source>
        <dbReference type="Proteomes" id="UP001589646"/>
    </source>
</evidence>
<accession>A0ABV5PS25</accession>
<evidence type="ECO:0000256" key="3">
    <source>
        <dbReference type="ARBA" id="ARBA00023125"/>
    </source>
</evidence>
<protein>
    <submittedName>
        <fullName evidence="6">LysR family transcriptional regulator</fullName>
    </submittedName>
</protein>
<dbReference type="InterPro" id="IPR036390">
    <property type="entry name" value="WH_DNA-bd_sf"/>
</dbReference>
<evidence type="ECO:0000256" key="1">
    <source>
        <dbReference type="ARBA" id="ARBA00009437"/>
    </source>
</evidence>
<dbReference type="Pfam" id="PF03466">
    <property type="entry name" value="LysR_substrate"/>
    <property type="match status" value="1"/>
</dbReference>
<keyword evidence="3" id="KW-0238">DNA-binding</keyword>
<comment type="similarity">
    <text evidence="1">Belongs to the LysR transcriptional regulatory family.</text>
</comment>
<dbReference type="SUPFAM" id="SSF53850">
    <property type="entry name" value="Periplasmic binding protein-like II"/>
    <property type="match status" value="1"/>
</dbReference>
<dbReference type="CDD" id="cd08414">
    <property type="entry name" value="PBP2_LTTR_aromatics_like"/>
    <property type="match status" value="1"/>
</dbReference>
<keyword evidence="7" id="KW-1185">Reference proteome</keyword>
<keyword evidence="4" id="KW-0804">Transcription</keyword>
<dbReference type="Gene3D" id="1.10.10.10">
    <property type="entry name" value="Winged helix-like DNA-binding domain superfamily/Winged helix DNA-binding domain"/>
    <property type="match status" value="1"/>
</dbReference>
<evidence type="ECO:0000259" key="5">
    <source>
        <dbReference type="PROSITE" id="PS50931"/>
    </source>
</evidence>
<sequence>MIDFEVRELRYFRAVAEELNFSRAAERLGMAQPPLSRAIRQLERRLGVQLFERTTHHVTLTVAGLTLFDEAERALDAMSAAARRTRRAALTTPTLVVTAKAGVATDLLRRIVEAYGALPDAPRVEIAVSGYGEQADMLRDGRADLALLGSPFDRRGLDIEPLISEPRVAALPSGHELAHRTALSCRDLAGLPMPQCPGSTASERDYWAGRDCYASQANESAERRPDVPVSGPVVHDSSQLLEAVALGQAVALIPTSLAERNLRDDVAYRPVHDASPYSIAIAWRDCTRAYWTARLVRTAVELTAGQDGGKLAEIA</sequence>
<keyword evidence="2" id="KW-0805">Transcription regulation</keyword>
<dbReference type="InterPro" id="IPR000847">
    <property type="entry name" value="LysR_HTH_N"/>
</dbReference>
<evidence type="ECO:0000256" key="4">
    <source>
        <dbReference type="ARBA" id="ARBA00023163"/>
    </source>
</evidence>
<evidence type="ECO:0000313" key="6">
    <source>
        <dbReference type="EMBL" id="MFB9526015.1"/>
    </source>
</evidence>
<name>A0ABV5PS25_9ACTN</name>
<comment type="caution">
    <text evidence="6">The sequence shown here is derived from an EMBL/GenBank/DDBJ whole genome shotgun (WGS) entry which is preliminary data.</text>
</comment>
<proteinExistence type="inferred from homology"/>
<dbReference type="RefSeq" id="WP_346122760.1">
    <property type="nucleotide sequence ID" value="NZ_BAAAXC010000014.1"/>
</dbReference>
<dbReference type="PROSITE" id="PS50931">
    <property type="entry name" value="HTH_LYSR"/>
    <property type="match status" value="1"/>
</dbReference>
<dbReference type="PRINTS" id="PR00039">
    <property type="entry name" value="HTHLYSR"/>
</dbReference>
<dbReference type="Pfam" id="PF00126">
    <property type="entry name" value="HTH_1"/>
    <property type="match status" value="1"/>
</dbReference>
<dbReference type="SUPFAM" id="SSF46785">
    <property type="entry name" value="Winged helix' DNA-binding domain"/>
    <property type="match status" value="1"/>
</dbReference>
<dbReference type="InterPro" id="IPR036388">
    <property type="entry name" value="WH-like_DNA-bd_sf"/>
</dbReference>
<evidence type="ECO:0000256" key="2">
    <source>
        <dbReference type="ARBA" id="ARBA00023015"/>
    </source>
</evidence>
<organism evidence="6 7">
    <name type="scientific">Nonomuraea roseola</name>
    <dbReference type="NCBI Taxonomy" id="46179"/>
    <lineage>
        <taxon>Bacteria</taxon>
        <taxon>Bacillati</taxon>
        <taxon>Actinomycetota</taxon>
        <taxon>Actinomycetes</taxon>
        <taxon>Streptosporangiales</taxon>
        <taxon>Streptosporangiaceae</taxon>
        <taxon>Nonomuraea</taxon>
    </lineage>
</organism>
<gene>
    <name evidence="6" type="ORF">ACFFRN_05245</name>
</gene>
<dbReference type="EMBL" id="JBHMCE010000002">
    <property type="protein sequence ID" value="MFB9526015.1"/>
    <property type="molecule type" value="Genomic_DNA"/>
</dbReference>
<dbReference type="PANTHER" id="PTHR30346:SF0">
    <property type="entry name" value="HCA OPERON TRANSCRIPTIONAL ACTIVATOR HCAR"/>
    <property type="match status" value="1"/>
</dbReference>
<dbReference type="Proteomes" id="UP001589646">
    <property type="component" value="Unassembled WGS sequence"/>
</dbReference>
<dbReference type="InterPro" id="IPR005119">
    <property type="entry name" value="LysR_subst-bd"/>
</dbReference>
<dbReference type="PANTHER" id="PTHR30346">
    <property type="entry name" value="TRANSCRIPTIONAL DUAL REGULATOR HCAR-RELATED"/>
    <property type="match status" value="1"/>
</dbReference>